<sequence>MNINRFLTAAARALLGLLFTFSGLNGFLQFAPMSTEGMPAGAMAFSTALGETGYMMQLTMGVELVVGVLLLVNRFVPLALALLAPVVVNIVAFHVFLAPAGTGMSLVIAAFEVYLAWAYRAAFRPMLRPSITAPAPASPAVASSAPVTT</sequence>
<evidence type="ECO:0000313" key="3">
    <source>
        <dbReference type="Proteomes" id="UP000316639"/>
    </source>
</evidence>
<feature type="transmembrane region" description="Helical" evidence="1">
    <location>
        <begin position="53"/>
        <end position="72"/>
    </location>
</feature>
<feature type="transmembrane region" description="Helical" evidence="1">
    <location>
        <begin position="103"/>
        <end position="122"/>
    </location>
</feature>
<gene>
    <name evidence="2" type="ORF">FKR81_01555</name>
</gene>
<dbReference type="OrthoDB" id="193403at2"/>
<protein>
    <submittedName>
        <fullName evidence="2">DoxX family protein</fullName>
    </submittedName>
</protein>
<dbReference type="AlphaFoldDB" id="A0A563F2X2"/>
<accession>A0A563F2X2</accession>
<dbReference type="Proteomes" id="UP000316639">
    <property type="component" value="Unassembled WGS sequence"/>
</dbReference>
<name>A0A563F2X2_9PSEU</name>
<comment type="caution">
    <text evidence="2">The sequence shown here is derived from an EMBL/GenBank/DDBJ whole genome shotgun (WGS) entry which is preliminary data.</text>
</comment>
<dbReference type="EMBL" id="VOBR01000001">
    <property type="protein sequence ID" value="TWP54269.1"/>
    <property type="molecule type" value="Genomic_DNA"/>
</dbReference>
<proteinExistence type="predicted"/>
<reference evidence="2 3" key="1">
    <citation type="submission" date="2019-07" db="EMBL/GenBank/DDBJ databases">
        <title>Lentzea xizangensis sp. nov., isolated from Qinghai-Tibetan Plateau Soils.</title>
        <authorList>
            <person name="Huang J."/>
        </authorList>
    </citation>
    <scope>NUCLEOTIDE SEQUENCE [LARGE SCALE GENOMIC DNA]</scope>
    <source>
        <strain evidence="2 3">FXJ1.1311</strain>
    </source>
</reference>
<evidence type="ECO:0000313" key="2">
    <source>
        <dbReference type="EMBL" id="TWP54269.1"/>
    </source>
</evidence>
<organism evidence="2 3">
    <name type="scientific">Lentzea tibetensis</name>
    <dbReference type="NCBI Taxonomy" id="2591470"/>
    <lineage>
        <taxon>Bacteria</taxon>
        <taxon>Bacillati</taxon>
        <taxon>Actinomycetota</taxon>
        <taxon>Actinomycetes</taxon>
        <taxon>Pseudonocardiales</taxon>
        <taxon>Pseudonocardiaceae</taxon>
        <taxon>Lentzea</taxon>
    </lineage>
</organism>
<keyword evidence="3" id="KW-1185">Reference proteome</keyword>
<keyword evidence="1" id="KW-0472">Membrane</keyword>
<keyword evidence="1" id="KW-1133">Transmembrane helix</keyword>
<feature type="transmembrane region" description="Helical" evidence="1">
    <location>
        <begin position="79"/>
        <end position="97"/>
    </location>
</feature>
<dbReference type="RefSeq" id="WP_146349052.1">
    <property type="nucleotide sequence ID" value="NZ_VOBR01000001.1"/>
</dbReference>
<evidence type="ECO:0000256" key="1">
    <source>
        <dbReference type="SAM" id="Phobius"/>
    </source>
</evidence>
<keyword evidence="1" id="KW-0812">Transmembrane</keyword>